<dbReference type="AlphaFoldDB" id="A0A0L0DMS3"/>
<name>A0A0L0DMS3_THETB</name>
<dbReference type="GeneID" id="25567437"/>
<evidence type="ECO:0000313" key="2">
    <source>
        <dbReference type="Proteomes" id="UP000054408"/>
    </source>
</evidence>
<evidence type="ECO:0000313" key="1">
    <source>
        <dbReference type="EMBL" id="KNC53341.1"/>
    </source>
</evidence>
<protein>
    <submittedName>
        <fullName evidence="1">Uncharacterized protein</fullName>
    </submittedName>
</protein>
<dbReference type="EMBL" id="GL349481">
    <property type="protein sequence ID" value="KNC53341.1"/>
    <property type="molecule type" value="Genomic_DNA"/>
</dbReference>
<accession>A0A0L0DMS3</accession>
<organism evidence="1 2">
    <name type="scientific">Thecamonas trahens ATCC 50062</name>
    <dbReference type="NCBI Taxonomy" id="461836"/>
    <lineage>
        <taxon>Eukaryota</taxon>
        <taxon>Apusozoa</taxon>
        <taxon>Apusomonadida</taxon>
        <taxon>Apusomonadidae</taxon>
        <taxon>Thecamonas</taxon>
    </lineage>
</organism>
<keyword evidence="2" id="KW-1185">Reference proteome</keyword>
<reference evidence="1 2" key="1">
    <citation type="submission" date="2010-05" db="EMBL/GenBank/DDBJ databases">
        <title>The Genome Sequence of Thecamonas trahens ATCC 50062.</title>
        <authorList>
            <consortium name="The Broad Institute Genome Sequencing Platform"/>
            <person name="Russ C."/>
            <person name="Cuomo C."/>
            <person name="Shea T."/>
            <person name="Young S.K."/>
            <person name="Zeng Q."/>
            <person name="Koehrsen M."/>
            <person name="Haas B."/>
            <person name="Borodovsky M."/>
            <person name="Guigo R."/>
            <person name="Alvarado L."/>
            <person name="Berlin A."/>
            <person name="Bochicchio J."/>
            <person name="Borenstein D."/>
            <person name="Chapman S."/>
            <person name="Chen Z."/>
            <person name="Freedman E."/>
            <person name="Gellesch M."/>
            <person name="Goldberg J."/>
            <person name="Griggs A."/>
            <person name="Gujja S."/>
            <person name="Heilman E."/>
            <person name="Heiman D."/>
            <person name="Hepburn T."/>
            <person name="Howarth C."/>
            <person name="Jen D."/>
            <person name="Larson L."/>
            <person name="Mehta T."/>
            <person name="Park D."/>
            <person name="Pearson M."/>
            <person name="Roberts A."/>
            <person name="Saif S."/>
            <person name="Shenoy N."/>
            <person name="Sisk P."/>
            <person name="Stolte C."/>
            <person name="Sykes S."/>
            <person name="Thomson T."/>
            <person name="Walk T."/>
            <person name="White J."/>
            <person name="Yandava C."/>
            <person name="Burger G."/>
            <person name="Gray M.W."/>
            <person name="Holland P.W.H."/>
            <person name="King N."/>
            <person name="Lang F.B.F."/>
            <person name="Roger A.J."/>
            <person name="Ruiz-Trillo I."/>
            <person name="Lander E."/>
            <person name="Nusbaum C."/>
        </authorList>
    </citation>
    <scope>NUCLEOTIDE SEQUENCE [LARGE SCALE GENOMIC DNA]</scope>
    <source>
        <strain evidence="1 2">ATCC 50062</strain>
    </source>
</reference>
<sequence>MVYTAGYVGKPRRGRPEIHIAMIGGIAVIDAGSLELITVVNNSALAEAARTVPQVAYMKNAAFVAATADASVPLWFVDCDKYGALVFDATTISAGRPVLVDEHANLSPSYAGPLAGGRQVLQMGMTASAYPDSTTTFNYAVVYSPDAKPLADGAHFRAYGSPKDTRSVAGLGPSATSAIFYSLPWTYPQTGVKTSFKYALPAKCGVIDPNTPLPCEMIEVELDGSQCPGVAAALAKGVSADDLTLVLTANHIISDSLILLHIAYHVGDDRRLCSLTVDATASFAVVAASGALYPEGVSGEAFPAMIPRLHGGVTTVGLAANHVDATQGVVVVSDYDNSGKLVSARGLTVAGLEKPAGHPELAVMADDGTTAWFITPPYHYYGKTQVIKLDLEPGSALAKPEVWLADEPLHLVNGTAHAASQESGTGQEYAFDVTDPFASLVVSVVPSSSDVSLSTTVASPAYDVKQTLAKASDGTNTLSVPVTQPDTFVISVTCWATSATSCRYEVTATTVPLATYASGKSQPFRWNVTSASGKYAITPSFVGKGASGDVFVVEEKETLRAYMPTTDGVVLMGEQSLDGVRVYVDNSNVYRDATEFYVLADDEAGYVEARRIELGTLAVKEHVRTPFTVREAQDAALVSLGWDGELGVVAVFVGDRAAVIDAATAKVVREFNTSLTDVDRGEIGTGVSNAVFDSLGFVYIHASSRLSSAMHIFNVATGAQVFVRTGYFGYTDGAKGPYLFSLAGARTMACLQSGDCVAGAEAYSVGSVGGGQIPRFHTMTSGIDAAVSRQGSSIAAYEVRPGAVGVNLPSWKWFAPSQANLNVDALFTASRGWIQAQDSPMIFACDLDIFPPFGRHAPICDRL</sequence>
<dbReference type="Proteomes" id="UP000054408">
    <property type="component" value="Unassembled WGS sequence"/>
</dbReference>
<dbReference type="RefSeq" id="XP_013754389.1">
    <property type="nucleotide sequence ID" value="XM_013898935.1"/>
</dbReference>
<gene>
    <name evidence="1" type="ORF">AMSG_08842</name>
</gene>
<proteinExistence type="predicted"/>